<dbReference type="GeneID" id="19882093"/>
<evidence type="ECO:0000313" key="1">
    <source>
        <dbReference type="EMBL" id="ELA41518.1"/>
    </source>
</evidence>
<dbReference type="Proteomes" id="UP000011082">
    <property type="component" value="Unassembled WGS sequence"/>
</dbReference>
<reference evidence="2" key="1">
    <citation type="submission" date="2011-05" db="EMBL/GenBank/DDBJ databases">
        <title>The genome sequence of Vittaforma corneae strain ATCC 50505.</title>
        <authorList>
            <consortium name="The Broad Institute Genome Sequencing Platform"/>
            <person name="Cuomo C."/>
            <person name="Didier E."/>
            <person name="Bowers L."/>
            <person name="Young S.K."/>
            <person name="Zeng Q."/>
            <person name="Gargeya S."/>
            <person name="Fitzgerald M."/>
            <person name="Haas B."/>
            <person name="Abouelleil A."/>
            <person name="Alvarado L."/>
            <person name="Arachchi H.M."/>
            <person name="Berlin A."/>
            <person name="Chapman S.B."/>
            <person name="Gearin G."/>
            <person name="Goldberg J."/>
            <person name="Griggs A."/>
            <person name="Gujja S."/>
            <person name="Hansen M."/>
            <person name="Heiman D."/>
            <person name="Howarth C."/>
            <person name="Larimer J."/>
            <person name="Lui A."/>
            <person name="MacDonald P.J.P."/>
            <person name="McCowen C."/>
            <person name="Montmayeur A."/>
            <person name="Murphy C."/>
            <person name="Neiman D."/>
            <person name="Pearson M."/>
            <person name="Priest M."/>
            <person name="Roberts A."/>
            <person name="Saif S."/>
            <person name="Shea T."/>
            <person name="Sisk P."/>
            <person name="Stolte C."/>
            <person name="Sykes S."/>
            <person name="Wortman J."/>
            <person name="Nusbaum C."/>
            <person name="Birren B."/>
        </authorList>
    </citation>
    <scope>NUCLEOTIDE SEQUENCE [LARGE SCALE GENOMIC DNA]</scope>
    <source>
        <strain evidence="2">ATCC 50505</strain>
    </source>
</reference>
<dbReference type="InParanoid" id="L2GKV5"/>
<keyword evidence="2" id="KW-1185">Reference proteome</keyword>
<organism evidence="1 2">
    <name type="scientific">Vittaforma corneae (strain ATCC 50505)</name>
    <name type="common">Microsporidian parasite</name>
    <name type="synonym">Nosema corneum</name>
    <dbReference type="NCBI Taxonomy" id="993615"/>
    <lineage>
        <taxon>Eukaryota</taxon>
        <taxon>Fungi</taxon>
        <taxon>Fungi incertae sedis</taxon>
        <taxon>Microsporidia</taxon>
        <taxon>Nosematidae</taxon>
        <taxon>Vittaforma</taxon>
    </lineage>
</organism>
<dbReference type="EMBL" id="JH370142">
    <property type="protein sequence ID" value="ELA41518.1"/>
    <property type="molecule type" value="Genomic_DNA"/>
</dbReference>
<dbReference type="OrthoDB" id="2196055at2759"/>
<accession>L2GKV5</accession>
<dbReference type="VEuPathDB" id="MicrosporidiaDB:VICG_01382"/>
<protein>
    <submittedName>
        <fullName evidence="1">Uncharacterized protein</fullName>
    </submittedName>
</protein>
<sequence length="329" mass="38487">IVIGPNGTGKTHAIISALSYLGLKYKYVELSESKINKPLNKECIIHTVLYSFQSLDNIKYDKNLIIETTLHGIDGRFNSCTVVKFNQKVFKEKPILRHKKYKEKYEYQLDIFRFVGRIFYRKLKVKDLENDEQTIYYNCLKANKDNAISHIANTVVDPKENCENKELYETVSRKFILEESESVMSNGMSISISFEEDDIFDSSDDNKAIVYSNDPISMSVIKLKKLISTDFKQLEYNQECNLSFDINIIERFIYENFPYFIKLKDVSTVYDCLSLTGLHKRFFLSLIESILKSEPNEKNKFFSFKLKTRLNTADTTSIKGMWQYQFNLN</sequence>
<feature type="non-terminal residue" evidence="1">
    <location>
        <position position="1"/>
    </location>
</feature>
<gene>
    <name evidence="1" type="ORF">VICG_01382</name>
</gene>
<dbReference type="RefSeq" id="XP_007604828.1">
    <property type="nucleotide sequence ID" value="XM_007604766.1"/>
</dbReference>
<proteinExistence type="predicted"/>
<evidence type="ECO:0000313" key="2">
    <source>
        <dbReference type="Proteomes" id="UP000011082"/>
    </source>
</evidence>
<name>L2GKV5_VITCO</name>
<dbReference type="AlphaFoldDB" id="L2GKV5"/>
<dbReference type="HOGENOM" id="CLU_846121_0_0_1"/>